<dbReference type="RefSeq" id="WP_394482839.1">
    <property type="nucleotide sequence ID" value="NZ_JBIGHV010000009.1"/>
</dbReference>
<dbReference type="Pfam" id="PF13358">
    <property type="entry name" value="DDE_3"/>
    <property type="match status" value="1"/>
</dbReference>
<gene>
    <name evidence="2" type="ORF">ACG00Y_22685</name>
</gene>
<name>A0ABW7F7Y4_9BURK</name>
<evidence type="ECO:0000313" key="3">
    <source>
        <dbReference type="Proteomes" id="UP001606210"/>
    </source>
</evidence>
<organism evidence="2 3">
    <name type="scientific">Pelomonas parva</name>
    <dbReference type="NCBI Taxonomy" id="3299032"/>
    <lineage>
        <taxon>Bacteria</taxon>
        <taxon>Pseudomonadati</taxon>
        <taxon>Pseudomonadota</taxon>
        <taxon>Betaproteobacteria</taxon>
        <taxon>Burkholderiales</taxon>
        <taxon>Sphaerotilaceae</taxon>
        <taxon>Roseateles</taxon>
    </lineage>
</organism>
<dbReference type="NCBIfam" id="NF033545">
    <property type="entry name" value="transpos_IS630"/>
    <property type="match status" value="1"/>
</dbReference>
<reference evidence="2 3" key="1">
    <citation type="submission" date="2024-08" db="EMBL/GenBank/DDBJ databases">
        <authorList>
            <person name="Lu H."/>
        </authorList>
    </citation>
    <scope>NUCLEOTIDE SEQUENCE [LARGE SCALE GENOMIC DNA]</scope>
    <source>
        <strain evidence="2 3">LYH14W</strain>
    </source>
</reference>
<proteinExistence type="predicted"/>
<dbReference type="InterPro" id="IPR036397">
    <property type="entry name" value="RNaseH_sf"/>
</dbReference>
<dbReference type="InterPro" id="IPR038717">
    <property type="entry name" value="Tc1-like_DDE_dom"/>
</dbReference>
<dbReference type="Gene3D" id="3.30.420.10">
    <property type="entry name" value="Ribonuclease H-like superfamily/Ribonuclease H"/>
    <property type="match status" value="1"/>
</dbReference>
<accession>A0ABW7F7Y4</accession>
<keyword evidence="3" id="KW-1185">Reference proteome</keyword>
<evidence type="ECO:0000313" key="2">
    <source>
        <dbReference type="EMBL" id="MFG6432739.1"/>
    </source>
</evidence>
<dbReference type="Proteomes" id="UP001606210">
    <property type="component" value="Unassembled WGS sequence"/>
</dbReference>
<sequence>MISCDVIQWRRIRRKVLFEGKPIEMVAMQESLTVEATREMLTQRPRPKRDPGRRVSLFSTVIPYTGLARGDRELLQWAQWLYSLEQDELACPPFGVELSRHGAAARKRMLSVLATEEGFGLKAIAKHLAVSPNTVIRSRLLYEQGGVEALTHQKVRARMADADHYRDELFKLLHEPPSQSGFNRTSWRIADLQEAMAKRGFPTCRAVLREAIEKSGFRWRAARVVLTSTDPQYQEKLNKVQDVLSHLKANEGFFSIDEYGPFSVKAIPGRSLAAPGQRPTVPQWQKSRGRLIVTAALELSKNQVTHFYSTAKNTAEMVKLIERLLVDYAGKRTLYLSWDAASWHDSKQLKKFIDKHNDGSSGGPRLELVPLPASAQFLNVIESVFSGMSRAIIHNSNYGTLDEAKAAIDQYFSSRNEHFRKTPKRAGDWIWGKERTPSTFSSSNNCKDPAYR</sequence>
<protein>
    <submittedName>
        <fullName evidence="2">IS630 family transposase</fullName>
    </submittedName>
</protein>
<dbReference type="InterPro" id="IPR047655">
    <property type="entry name" value="Transpos_IS630-like"/>
</dbReference>
<comment type="caution">
    <text evidence="2">The sequence shown here is derived from an EMBL/GenBank/DDBJ whole genome shotgun (WGS) entry which is preliminary data.</text>
</comment>
<dbReference type="Pfam" id="PF13384">
    <property type="entry name" value="HTH_23"/>
    <property type="match status" value="1"/>
</dbReference>
<evidence type="ECO:0000259" key="1">
    <source>
        <dbReference type="Pfam" id="PF13358"/>
    </source>
</evidence>
<dbReference type="EMBL" id="JBIGHV010000009">
    <property type="protein sequence ID" value="MFG6432739.1"/>
    <property type="molecule type" value="Genomic_DNA"/>
</dbReference>
<feature type="domain" description="Tc1-like transposase DDE" evidence="1">
    <location>
        <begin position="256"/>
        <end position="403"/>
    </location>
</feature>